<protein>
    <submittedName>
        <fullName evidence="2">DUF1989 domain-containing protein</fullName>
    </submittedName>
</protein>
<proteinExistence type="predicted"/>
<dbReference type="EMBL" id="CP033133">
    <property type="protein sequence ID" value="AYO55044.1"/>
    <property type="molecule type" value="Genomic_DNA"/>
</dbReference>
<organism evidence="2 3">
    <name type="scientific">Acinetobacter wuhouensis</name>
    <dbReference type="NCBI Taxonomy" id="1879050"/>
    <lineage>
        <taxon>Bacteria</taxon>
        <taxon>Pseudomonadati</taxon>
        <taxon>Pseudomonadota</taxon>
        <taxon>Gammaproteobacteria</taxon>
        <taxon>Moraxellales</taxon>
        <taxon>Moraxellaceae</taxon>
        <taxon>Acinetobacter</taxon>
    </lineage>
</organism>
<dbReference type="PANTHER" id="PTHR31527:SF0">
    <property type="entry name" value="RE64534P"/>
    <property type="match status" value="1"/>
</dbReference>
<dbReference type="InterPro" id="IPR017792">
    <property type="entry name" value="UAAP1"/>
</dbReference>
<evidence type="ECO:0000313" key="3">
    <source>
        <dbReference type="Proteomes" id="UP000279962"/>
    </source>
</evidence>
<gene>
    <name evidence="2" type="ORF">CDG68_15885</name>
</gene>
<dbReference type="AlphaFoldDB" id="A0A3G2T450"/>
<dbReference type="PANTHER" id="PTHR31527">
    <property type="entry name" value="RE64534P"/>
    <property type="match status" value="1"/>
</dbReference>
<name>A0A3G2T450_9GAMM</name>
<sequence length="249" mass="27984">MGEHANQYRDNKILWSEVLPGGHHWSGRIQKGTVLQFKSLGANANVSFFCVNAADQLERYNMPDSLKGQHTAFLSTGHALYSDLGRVMASIIHDDQGWNDAFCGASRPEYIKKQFGSCTFQDARNEMYQSGLDGLLVEMAKFSLAQKDLSATVNLFSKVTPNDCGELSYIHADRTNQVIELRFEMDCLVFLSAAPHALDNSDRYQPADVNMQLFKALPLNEHDICRDSCPQNQRAYANNARYYALESNV</sequence>
<feature type="domain" description="DUF1989" evidence="1">
    <location>
        <begin position="18"/>
        <end position="188"/>
    </location>
</feature>
<reference evidence="2 3" key="1">
    <citation type="submission" date="2018-10" db="EMBL/GenBank/DDBJ databases">
        <title>The complete genome of Acinetobacter wuhouensis strain WCHAW010062.</title>
        <authorList>
            <person name="Hu Y."/>
            <person name="Long H."/>
            <person name="Feng Y."/>
            <person name="Zong Z."/>
        </authorList>
    </citation>
    <scope>NUCLEOTIDE SEQUENCE [LARGE SCALE GENOMIC DNA]</scope>
    <source>
        <strain evidence="2 3">WCHAW010062</strain>
    </source>
</reference>
<dbReference type="RefSeq" id="WP_087552527.1">
    <property type="nucleotide sequence ID" value="NZ_CP033133.1"/>
</dbReference>
<evidence type="ECO:0000259" key="1">
    <source>
        <dbReference type="Pfam" id="PF09347"/>
    </source>
</evidence>
<accession>A0A3G2T450</accession>
<dbReference type="NCBIfam" id="TIGR03425">
    <property type="entry name" value="urea_degr_2"/>
    <property type="match status" value="1"/>
</dbReference>
<dbReference type="Pfam" id="PF09347">
    <property type="entry name" value="DUF1989"/>
    <property type="match status" value="1"/>
</dbReference>
<dbReference type="Proteomes" id="UP000279962">
    <property type="component" value="Chromosome"/>
</dbReference>
<dbReference type="InterPro" id="IPR018959">
    <property type="entry name" value="DUF1989"/>
</dbReference>
<evidence type="ECO:0000313" key="2">
    <source>
        <dbReference type="EMBL" id="AYO55044.1"/>
    </source>
</evidence>